<protein>
    <submittedName>
        <fullName evidence="1">Uncharacterized protein</fullName>
    </submittedName>
</protein>
<dbReference type="AlphaFoldDB" id="A0A8S0QHI8"/>
<keyword evidence="2" id="KW-1185">Reference proteome</keyword>
<reference evidence="1 2" key="1">
    <citation type="submission" date="2019-12" db="EMBL/GenBank/DDBJ databases">
        <authorList>
            <person name="Alioto T."/>
            <person name="Alioto T."/>
            <person name="Gomez Garrido J."/>
        </authorList>
    </citation>
    <scope>NUCLEOTIDE SEQUENCE [LARGE SCALE GENOMIC DNA]</scope>
</reference>
<proteinExistence type="predicted"/>
<accession>A0A8S0QHI8</accession>
<comment type="caution">
    <text evidence="1">The sequence shown here is derived from an EMBL/GenBank/DDBJ whole genome shotgun (WGS) entry which is preliminary data.</text>
</comment>
<dbReference type="Proteomes" id="UP000594638">
    <property type="component" value="Unassembled WGS sequence"/>
</dbReference>
<dbReference type="EMBL" id="CACTIH010001832">
    <property type="protein sequence ID" value="CAA2964917.1"/>
    <property type="molecule type" value="Genomic_DNA"/>
</dbReference>
<evidence type="ECO:0000313" key="2">
    <source>
        <dbReference type="Proteomes" id="UP000594638"/>
    </source>
</evidence>
<gene>
    <name evidence="1" type="ORF">OLEA9_A017198</name>
</gene>
<name>A0A8S0QHI8_OLEEU</name>
<dbReference type="Gramene" id="OE9A017198T1">
    <property type="protein sequence ID" value="OE9A017198C1"/>
    <property type="gene ID" value="OE9A017198"/>
</dbReference>
<evidence type="ECO:0000313" key="1">
    <source>
        <dbReference type="EMBL" id="CAA2964917.1"/>
    </source>
</evidence>
<sequence length="70" mass="7177">MAISTCGDLSGGCYGVGVVVMVMVTNGGGVVGDNSGEVAKCSVGVGCVEKFDTNYCVRCVEEFVNYLVDL</sequence>
<organism evidence="1 2">
    <name type="scientific">Olea europaea subsp. europaea</name>
    <dbReference type="NCBI Taxonomy" id="158383"/>
    <lineage>
        <taxon>Eukaryota</taxon>
        <taxon>Viridiplantae</taxon>
        <taxon>Streptophyta</taxon>
        <taxon>Embryophyta</taxon>
        <taxon>Tracheophyta</taxon>
        <taxon>Spermatophyta</taxon>
        <taxon>Magnoliopsida</taxon>
        <taxon>eudicotyledons</taxon>
        <taxon>Gunneridae</taxon>
        <taxon>Pentapetalae</taxon>
        <taxon>asterids</taxon>
        <taxon>lamiids</taxon>
        <taxon>Lamiales</taxon>
        <taxon>Oleaceae</taxon>
        <taxon>Oleeae</taxon>
        <taxon>Olea</taxon>
    </lineage>
</organism>